<evidence type="ECO:0000256" key="12">
    <source>
        <dbReference type="ARBA" id="ARBA00023267"/>
    </source>
</evidence>
<evidence type="ECO:0000256" key="13">
    <source>
        <dbReference type="ARBA" id="ARBA00048600"/>
    </source>
</evidence>
<dbReference type="InterPro" id="IPR005482">
    <property type="entry name" value="Biotin_COase_C"/>
</dbReference>
<dbReference type="SUPFAM" id="SSF52440">
    <property type="entry name" value="PreATP-grasp domain"/>
    <property type="match status" value="1"/>
</dbReference>
<keyword evidence="5" id="KW-0479">Metal-binding</keyword>
<dbReference type="PROSITE" id="PS00867">
    <property type="entry name" value="CPSASE_2"/>
    <property type="match status" value="1"/>
</dbReference>
<evidence type="ECO:0000259" key="14">
    <source>
        <dbReference type="PROSITE" id="PS50975"/>
    </source>
</evidence>
<dbReference type="PROSITE" id="PS50975">
    <property type="entry name" value="ATP_GRASP"/>
    <property type="match status" value="1"/>
</dbReference>
<sequence length="460" mass="51036">MFNKILIANRGEIALRIIRACHELEIKTVAVYSTVDKFSLHVRFANEAVCIGPGSSSESYLNIPRIIAAGEITNADAIHPGYGFLAESADFSRICQKNGFAFIGPSPEIINAMGDKSQAKATMEKAGVPVIPGSDGIISDPTEASKLAEEMGYPVMLKATAGGGGRGMRLVRNPEETEKLFITAQSEANIAFENGDLYLEKFIENPRHIEIQIIGDSQGNVAHLGERECSIQRRHQKLVEESPSAVVDVELRKRMGEAAIHGAKKIGYIGVGTMEFILDKKKEFFFMEMNTRIQVEHTVTEMVTGADLIKQQIRMHAGERYPAYLDTVQLRGHSIECRINAEDPDRNFIPSPGTITSFHMPGGKGVRVDTHSYVGYEIPTDYDSMIGKLIVQAGNRDRAINRMQRALEECIIEGPKTTIPFHAAIMRDKEFKKGNFDTSFLETFEYSSNGTIEKVEEDRE</sequence>
<dbReference type="PANTHER" id="PTHR48095">
    <property type="entry name" value="PYRUVATE CARBOXYLASE SUBUNIT A"/>
    <property type="match status" value="1"/>
</dbReference>
<dbReference type="GO" id="GO:0005524">
    <property type="term" value="F:ATP binding"/>
    <property type="evidence" value="ECO:0007669"/>
    <property type="project" value="UniProtKB-KW"/>
</dbReference>
<keyword evidence="4" id="KW-0436">Ligase</keyword>
<dbReference type="InterPro" id="IPR011764">
    <property type="entry name" value="Biotin_carboxylation_dom"/>
</dbReference>
<dbReference type="Gene3D" id="3.40.50.20">
    <property type="match status" value="1"/>
</dbReference>
<dbReference type="Pfam" id="PF02785">
    <property type="entry name" value="Biotin_carb_C"/>
    <property type="match status" value="1"/>
</dbReference>
<dbReference type="NCBIfam" id="TIGR00514">
    <property type="entry name" value="accC"/>
    <property type="match status" value="1"/>
</dbReference>
<keyword evidence="8" id="KW-0067">ATP-binding</keyword>
<evidence type="ECO:0000256" key="6">
    <source>
        <dbReference type="ARBA" id="ARBA00022741"/>
    </source>
</evidence>
<dbReference type="FunFam" id="3.30.1490.20:FF:000018">
    <property type="entry name" value="Biotin carboxylase"/>
    <property type="match status" value="1"/>
</dbReference>
<dbReference type="InterPro" id="IPR016185">
    <property type="entry name" value="PreATP-grasp_dom_sf"/>
</dbReference>
<dbReference type="SUPFAM" id="SSF56059">
    <property type="entry name" value="Glutathione synthetase ATP-binding domain-like"/>
    <property type="match status" value="1"/>
</dbReference>
<dbReference type="GO" id="GO:0004075">
    <property type="term" value="F:biotin carboxylase activity"/>
    <property type="evidence" value="ECO:0007669"/>
    <property type="project" value="UniProtKB-EC"/>
</dbReference>
<dbReference type="Pfam" id="PF02786">
    <property type="entry name" value="CPSase_L_D2"/>
    <property type="match status" value="1"/>
</dbReference>
<dbReference type="Pfam" id="PF00289">
    <property type="entry name" value="Biotin_carb_N"/>
    <property type="match status" value="1"/>
</dbReference>
<keyword evidence="11" id="KW-0275">Fatty acid biosynthesis</keyword>
<accession>A0A381N7X5</accession>
<evidence type="ECO:0000259" key="15">
    <source>
        <dbReference type="PROSITE" id="PS50979"/>
    </source>
</evidence>
<organism evidence="16">
    <name type="scientific">marine metagenome</name>
    <dbReference type="NCBI Taxonomy" id="408172"/>
    <lineage>
        <taxon>unclassified sequences</taxon>
        <taxon>metagenomes</taxon>
        <taxon>ecological metagenomes</taxon>
    </lineage>
</organism>
<dbReference type="SMART" id="SM00878">
    <property type="entry name" value="Biotin_carb_C"/>
    <property type="match status" value="1"/>
</dbReference>
<keyword evidence="7" id="KW-0276">Fatty acid metabolism</keyword>
<feature type="domain" description="ATP-grasp" evidence="14">
    <location>
        <begin position="120"/>
        <end position="317"/>
    </location>
</feature>
<gene>
    <name evidence="16" type="ORF">METZ01_LOCUS3584</name>
</gene>
<dbReference type="InterPro" id="IPR005479">
    <property type="entry name" value="CPAse_ATP-bd"/>
</dbReference>
<dbReference type="InterPro" id="IPR005481">
    <property type="entry name" value="BC-like_N"/>
</dbReference>
<dbReference type="InterPro" id="IPR051602">
    <property type="entry name" value="ACC_Biotin_Carboxylase"/>
</dbReference>
<evidence type="ECO:0000256" key="4">
    <source>
        <dbReference type="ARBA" id="ARBA00022598"/>
    </source>
</evidence>
<dbReference type="PROSITE" id="PS50979">
    <property type="entry name" value="BC"/>
    <property type="match status" value="1"/>
</dbReference>
<dbReference type="InterPro" id="IPR011761">
    <property type="entry name" value="ATP-grasp"/>
</dbReference>
<dbReference type="InterPro" id="IPR013815">
    <property type="entry name" value="ATP_grasp_subdomain_1"/>
</dbReference>
<dbReference type="PANTHER" id="PTHR48095:SF2">
    <property type="entry name" value="BIOTIN CARBOXYLASE, CHLOROPLASTIC"/>
    <property type="match status" value="1"/>
</dbReference>
<dbReference type="Gene3D" id="3.30.1490.20">
    <property type="entry name" value="ATP-grasp fold, A domain"/>
    <property type="match status" value="1"/>
</dbReference>
<protein>
    <recommendedName>
        <fullName evidence="2">biotin carboxylase</fullName>
        <ecNumber evidence="2">6.3.4.14</ecNumber>
    </recommendedName>
</protein>
<keyword evidence="6" id="KW-0547">Nucleotide-binding</keyword>
<name>A0A381N7X5_9ZZZZ</name>
<dbReference type="NCBIfam" id="NF006367">
    <property type="entry name" value="PRK08591.1"/>
    <property type="match status" value="1"/>
</dbReference>
<evidence type="ECO:0000256" key="1">
    <source>
        <dbReference type="ARBA" id="ARBA00003761"/>
    </source>
</evidence>
<dbReference type="PROSITE" id="PS00866">
    <property type="entry name" value="CPSASE_1"/>
    <property type="match status" value="1"/>
</dbReference>
<feature type="domain" description="Biotin carboxylation" evidence="15">
    <location>
        <begin position="1"/>
        <end position="446"/>
    </location>
</feature>
<evidence type="ECO:0000313" key="16">
    <source>
        <dbReference type="EMBL" id="SUZ50730.1"/>
    </source>
</evidence>
<dbReference type="GO" id="GO:0046872">
    <property type="term" value="F:metal ion binding"/>
    <property type="evidence" value="ECO:0007669"/>
    <property type="project" value="UniProtKB-KW"/>
</dbReference>
<evidence type="ECO:0000256" key="3">
    <source>
        <dbReference type="ARBA" id="ARBA00022516"/>
    </source>
</evidence>
<comment type="function">
    <text evidence="1">This protein is a component of the acetyl coenzyme A carboxylase complex; first, biotin carboxylase catalyzes the carboxylation of the carrier protein and then the transcarboxylase transfers the carboxyl group to form malonyl-CoA.</text>
</comment>
<dbReference type="EC" id="6.3.4.14" evidence="2"/>
<keyword evidence="10" id="KW-0443">Lipid metabolism</keyword>
<evidence type="ECO:0000256" key="5">
    <source>
        <dbReference type="ARBA" id="ARBA00022723"/>
    </source>
</evidence>
<dbReference type="AlphaFoldDB" id="A0A381N7X5"/>
<proteinExistence type="predicted"/>
<reference evidence="16" key="1">
    <citation type="submission" date="2018-05" db="EMBL/GenBank/DDBJ databases">
        <authorList>
            <person name="Lanie J.A."/>
            <person name="Ng W.-L."/>
            <person name="Kazmierczak K.M."/>
            <person name="Andrzejewski T.M."/>
            <person name="Davidsen T.M."/>
            <person name="Wayne K.J."/>
            <person name="Tettelin H."/>
            <person name="Glass J.I."/>
            <person name="Rusch D."/>
            <person name="Podicherti R."/>
            <person name="Tsui H.-C.T."/>
            <person name="Winkler M.E."/>
        </authorList>
    </citation>
    <scope>NUCLEOTIDE SEQUENCE</scope>
</reference>
<comment type="catalytic activity">
    <reaction evidence="13">
        <text>N(6)-biotinyl-L-lysyl-[protein] + hydrogencarbonate + ATP = N(6)-carboxybiotinyl-L-lysyl-[protein] + ADP + phosphate + H(+)</text>
        <dbReference type="Rhea" id="RHEA:13501"/>
        <dbReference type="Rhea" id="RHEA-COMP:10505"/>
        <dbReference type="Rhea" id="RHEA-COMP:10506"/>
        <dbReference type="ChEBI" id="CHEBI:15378"/>
        <dbReference type="ChEBI" id="CHEBI:17544"/>
        <dbReference type="ChEBI" id="CHEBI:30616"/>
        <dbReference type="ChEBI" id="CHEBI:43474"/>
        <dbReference type="ChEBI" id="CHEBI:83144"/>
        <dbReference type="ChEBI" id="CHEBI:83145"/>
        <dbReference type="ChEBI" id="CHEBI:456216"/>
        <dbReference type="EC" id="6.3.4.14"/>
    </reaction>
</comment>
<keyword evidence="9" id="KW-0460">Magnesium</keyword>
<dbReference type="SUPFAM" id="SSF51246">
    <property type="entry name" value="Rudiment single hybrid motif"/>
    <property type="match status" value="1"/>
</dbReference>
<dbReference type="InterPro" id="IPR011054">
    <property type="entry name" value="Rudment_hybrid_motif"/>
</dbReference>
<dbReference type="FunFam" id="3.40.50.20:FF:000010">
    <property type="entry name" value="Propionyl-CoA carboxylase subunit alpha"/>
    <property type="match status" value="1"/>
</dbReference>
<evidence type="ECO:0000256" key="8">
    <source>
        <dbReference type="ARBA" id="ARBA00022840"/>
    </source>
</evidence>
<dbReference type="InterPro" id="IPR004549">
    <property type="entry name" value="Acetyl_CoA_COase_biotin_COase"/>
</dbReference>
<dbReference type="Gene3D" id="3.30.470.20">
    <property type="entry name" value="ATP-grasp fold, B domain"/>
    <property type="match status" value="1"/>
</dbReference>
<evidence type="ECO:0000256" key="9">
    <source>
        <dbReference type="ARBA" id="ARBA00022842"/>
    </source>
</evidence>
<dbReference type="GO" id="GO:0006633">
    <property type="term" value="P:fatty acid biosynthetic process"/>
    <property type="evidence" value="ECO:0007669"/>
    <property type="project" value="UniProtKB-KW"/>
</dbReference>
<keyword evidence="12" id="KW-0092">Biotin</keyword>
<dbReference type="EMBL" id="UINC01000186">
    <property type="protein sequence ID" value="SUZ50730.1"/>
    <property type="molecule type" value="Genomic_DNA"/>
</dbReference>
<evidence type="ECO:0000256" key="2">
    <source>
        <dbReference type="ARBA" id="ARBA00013263"/>
    </source>
</evidence>
<evidence type="ECO:0000256" key="11">
    <source>
        <dbReference type="ARBA" id="ARBA00023160"/>
    </source>
</evidence>
<evidence type="ECO:0000256" key="10">
    <source>
        <dbReference type="ARBA" id="ARBA00023098"/>
    </source>
</evidence>
<evidence type="ECO:0000256" key="7">
    <source>
        <dbReference type="ARBA" id="ARBA00022832"/>
    </source>
</evidence>
<keyword evidence="3" id="KW-0444">Lipid biosynthesis</keyword>